<dbReference type="Gene3D" id="3.40.50.300">
    <property type="entry name" value="P-loop containing nucleotide triphosphate hydrolases"/>
    <property type="match status" value="1"/>
</dbReference>
<dbReference type="PIRSF" id="PIRSF009320">
    <property type="entry name" value="Nuc_binding_HP_1000"/>
    <property type="match status" value="1"/>
</dbReference>
<evidence type="ECO:0000313" key="3">
    <source>
        <dbReference type="Proteomes" id="UP000460298"/>
    </source>
</evidence>
<proteinExistence type="predicted"/>
<comment type="caution">
    <text evidence="2">The sequence shown here is derived from an EMBL/GenBank/DDBJ whole genome shotgun (WGS) entry which is preliminary data.</text>
</comment>
<feature type="domain" description="AAA" evidence="1">
    <location>
        <begin position="3"/>
        <end position="177"/>
    </location>
</feature>
<dbReference type="OrthoDB" id="9815116at2"/>
<dbReference type="SUPFAM" id="SSF52540">
    <property type="entry name" value="P-loop containing nucleoside triphosphate hydrolases"/>
    <property type="match status" value="1"/>
</dbReference>
<dbReference type="CDD" id="cd02042">
    <property type="entry name" value="ParAB_family"/>
    <property type="match status" value="1"/>
</dbReference>
<sequence>MAQIIAIANQKGGVGKTTSTINLAAALGRLGKSVLIVDLDPQGNASSGLGIDIHKTERTIYEILLEEYSVAECIVESAEKGVQIVPSNVNLSGIEVDLLESENRNHRLKGYLDPVRNRFDVILIDCPPNLGILTLNALCAADGVIIPLQTEYYALEGITQLVKVIQMVQKSLNPALALTGVLLTMYDQRTNLSRMVVDDVRGHFQDAVFQTIVPRNVKLSEAPSFGQSILIYAPDSPGAAAYQGVAEELVKRI</sequence>
<dbReference type="RefSeq" id="WP_002774311.1">
    <property type="nucleotide sequence ID" value="NZ_JQDG01000060.1"/>
</dbReference>
<dbReference type="InterPro" id="IPR050678">
    <property type="entry name" value="DNA_Partitioning_ATPase"/>
</dbReference>
<accession>A0A833H5D7</accession>
<dbReference type="InterPro" id="IPR027417">
    <property type="entry name" value="P-loop_NTPase"/>
</dbReference>
<evidence type="ECO:0000259" key="1">
    <source>
        <dbReference type="Pfam" id="PF13614"/>
    </source>
</evidence>
<dbReference type="FunFam" id="3.40.50.300:FF:000285">
    <property type="entry name" value="Sporulation initiation inhibitor Soj"/>
    <property type="match status" value="1"/>
</dbReference>
<name>A0A833H5D7_9LEPT</name>
<reference evidence="2 3" key="1">
    <citation type="submission" date="2019-10" db="EMBL/GenBank/DDBJ databases">
        <title>Extracellular Electron Transfer in a Candidatus Methanoperedens spp. Enrichment Culture.</title>
        <authorList>
            <person name="Berger S."/>
            <person name="Rangel Shaw D."/>
            <person name="Berben T."/>
            <person name="In 'T Zandt M."/>
            <person name="Frank J."/>
            <person name="Reimann J."/>
            <person name="Jetten M.S.M."/>
            <person name="Welte C.U."/>
        </authorList>
    </citation>
    <scope>NUCLEOTIDE SEQUENCE [LARGE SCALE GENOMIC DNA]</scope>
    <source>
        <strain evidence="2">SB12</strain>
    </source>
</reference>
<dbReference type="Proteomes" id="UP000460298">
    <property type="component" value="Unassembled WGS sequence"/>
</dbReference>
<dbReference type="PANTHER" id="PTHR13696">
    <property type="entry name" value="P-LOOP CONTAINING NUCLEOSIDE TRIPHOSPHATE HYDROLASE"/>
    <property type="match status" value="1"/>
</dbReference>
<protein>
    <submittedName>
        <fullName evidence="2">ParA family protein</fullName>
    </submittedName>
</protein>
<dbReference type="InterPro" id="IPR025669">
    <property type="entry name" value="AAA_dom"/>
</dbReference>
<organism evidence="2 3">
    <name type="scientific">Leptonema illini</name>
    <dbReference type="NCBI Taxonomy" id="183"/>
    <lineage>
        <taxon>Bacteria</taxon>
        <taxon>Pseudomonadati</taxon>
        <taxon>Spirochaetota</taxon>
        <taxon>Spirochaetia</taxon>
        <taxon>Leptospirales</taxon>
        <taxon>Leptospiraceae</taxon>
        <taxon>Leptonema</taxon>
    </lineage>
</organism>
<dbReference type="Pfam" id="PF13614">
    <property type="entry name" value="AAA_31"/>
    <property type="match status" value="1"/>
</dbReference>
<dbReference type="AlphaFoldDB" id="A0A833H5D7"/>
<evidence type="ECO:0000313" key="2">
    <source>
        <dbReference type="EMBL" id="KAB2935415.1"/>
    </source>
</evidence>
<gene>
    <name evidence="2" type="ORF">F9K24_01420</name>
</gene>
<dbReference type="EMBL" id="WBUI01000001">
    <property type="protein sequence ID" value="KAB2935415.1"/>
    <property type="molecule type" value="Genomic_DNA"/>
</dbReference>
<dbReference type="PANTHER" id="PTHR13696:SF52">
    <property type="entry name" value="PARA FAMILY PROTEIN CT_582"/>
    <property type="match status" value="1"/>
</dbReference>